<keyword evidence="13 14" id="KW-0472">Membrane</keyword>
<dbReference type="GO" id="GO:0005886">
    <property type="term" value="C:plasma membrane"/>
    <property type="evidence" value="ECO:0007669"/>
    <property type="project" value="UniProtKB-SubCell"/>
</dbReference>
<dbReference type="EMBL" id="JAJEPS010000003">
    <property type="protein sequence ID" value="MCC2125529.1"/>
    <property type="molecule type" value="Genomic_DNA"/>
</dbReference>
<dbReference type="InterPro" id="IPR050398">
    <property type="entry name" value="HssS/ArlS-like"/>
</dbReference>
<dbReference type="GO" id="GO:0000155">
    <property type="term" value="F:phosphorelay sensor kinase activity"/>
    <property type="evidence" value="ECO:0007669"/>
    <property type="project" value="InterPro"/>
</dbReference>
<dbReference type="Pfam" id="PF00512">
    <property type="entry name" value="HisKA"/>
    <property type="match status" value="1"/>
</dbReference>
<accession>A0AAE3A500</accession>
<feature type="transmembrane region" description="Helical" evidence="14">
    <location>
        <begin position="388"/>
        <end position="411"/>
    </location>
</feature>
<keyword evidence="11 14" id="KW-1133">Transmembrane helix</keyword>
<gene>
    <name evidence="16" type="ORF">LKD36_04970</name>
</gene>
<dbReference type="SMART" id="SM00387">
    <property type="entry name" value="HATPase_c"/>
    <property type="match status" value="1"/>
</dbReference>
<dbReference type="GO" id="GO:0005524">
    <property type="term" value="F:ATP binding"/>
    <property type="evidence" value="ECO:0007669"/>
    <property type="project" value="UniProtKB-KW"/>
</dbReference>
<dbReference type="CDD" id="cd00082">
    <property type="entry name" value="HisKA"/>
    <property type="match status" value="1"/>
</dbReference>
<dbReference type="SMART" id="SM00388">
    <property type="entry name" value="HisKA"/>
    <property type="match status" value="1"/>
</dbReference>
<feature type="transmembrane region" description="Helical" evidence="14">
    <location>
        <begin position="343"/>
        <end position="368"/>
    </location>
</feature>
<evidence type="ECO:0000256" key="10">
    <source>
        <dbReference type="ARBA" id="ARBA00022840"/>
    </source>
</evidence>
<keyword evidence="4" id="KW-1003">Cell membrane</keyword>
<comment type="catalytic activity">
    <reaction evidence="1">
        <text>ATP + protein L-histidine = ADP + protein N-phospho-L-histidine.</text>
        <dbReference type="EC" id="2.7.13.3"/>
    </reaction>
</comment>
<evidence type="ECO:0000256" key="9">
    <source>
        <dbReference type="ARBA" id="ARBA00022777"/>
    </source>
</evidence>
<evidence type="ECO:0000259" key="15">
    <source>
        <dbReference type="PROSITE" id="PS50109"/>
    </source>
</evidence>
<keyword evidence="12" id="KW-0902">Two-component regulatory system</keyword>
<evidence type="ECO:0000256" key="8">
    <source>
        <dbReference type="ARBA" id="ARBA00022741"/>
    </source>
</evidence>
<keyword evidence="8" id="KW-0547">Nucleotide-binding</keyword>
<evidence type="ECO:0000256" key="14">
    <source>
        <dbReference type="SAM" id="Phobius"/>
    </source>
</evidence>
<keyword evidence="7 14" id="KW-0812">Transmembrane</keyword>
<dbReference type="PANTHER" id="PTHR45528">
    <property type="entry name" value="SENSOR HISTIDINE KINASE CPXA"/>
    <property type="match status" value="1"/>
</dbReference>
<feature type="domain" description="Histidine kinase" evidence="15">
    <location>
        <begin position="570"/>
        <end position="784"/>
    </location>
</feature>
<proteinExistence type="predicted"/>
<dbReference type="InterPro" id="IPR036097">
    <property type="entry name" value="HisK_dim/P_sf"/>
</dbReference>
<dbReference type="RefSeq" id="WP_308458939.1">
    <property type="nucleotide sequence ID" value="NZ_JAJEPS010000003.1"/>
</dbReference>
<evidence type="ECO:0000256" key="1">
    <source>
        <dbReference type="ARBA" id="ARBA00000085"/>
    </source>
</evidence>
<protein>
    <recommendedName>
        <fullName evidence="3">histidine kinase</fullName>
        <ecNumber evidence="3">2.7.13.3</ecNumber>
    </recommendedName>
</protein>
<dbReference type="FunFam" id="1.10.287.130:FF:000001">
    <property type="entry name" value="Two-component sensor histidine kinase"/>
    <property type="match status" value="1"/>
</dbReference>
<name>A0AAE3A500_9FIRM</name>
<evidence type="ECO:0000313" key="16">
    <source>
        <dbReference type="EMBL" id="MCC2125529.1"/>
    </source>
</evidence>
<evidence type="ECO:0000256" key="13">
    <source>
        <dbReference type="ARBA" id="ARBA00023136"/>
    </source>
</evidence>
<keyword evidence="10" id="KW-0067">ATP-binding</keyword>
<dbReference type="SUPFAM" id="SSF55874">
    <property type="entry name" value="ATPase domain of HSP90 chaperone/DNA topoisomerase II/histidine kinase"/>
    <property type="match status" value="1"/>
</dbReference>
<dbReference type="Gene3D" id="1.10.287.130">
    <property type="match status" value="1"/>
</dbReference>
<evidence type="ECO:0000256" key="12">
    <source>
        <dbReference type="ARBA" id="ARBA00023012"/>
    </source>
</evidence>
<dbReference type="InterPro" id="IPR003594">
    <property type="entry name" value="HATPase_dom"/>
</dbReference>
<dbReference type="SUPFAM" id="SSF47384">
    <property type="entry name" value="Homodimeric domain of signal transducing histidine kinase"/>
    <property type="match status" value="1"/>
</dbReference>
<comment type="subcellular location">
    <subcellularLocation>
        <location evidence="2">Cell membrane</location>
        <topology evidence="2">Multi-pass membrane protein</topology>
    </subcellularLocation>
</comment>
<evidence type="ECO:0000313" key="17">
    <source>
        <dbReference type="Proteomes" id="UP001198220"/>
    </source>
</evidence>
<sequence>MAIKWKNNKYKGILAVLLCVSLAGVIMCNLYPVFWQKAQKRIQTYQTEEEARVSKNRDVAAFTVGDDFERYLLSSIYYLNYEITPDMNAYTYLTQNYDKGKLTDSEQAGLKEAAARLMKNMRNQYVTVQDIYEYASYAKGVDKNFGSDARLLQAVYNDGVDMFDYYSSGLVISYDSRGVPDIRKTWNLDLDEIGGLSNLTECLTQATIGQLMDDNGMDEGEDYEVSYDETDEDTAINVESGTVVSGDETYLRVDQAGNDALLRQMSLPIIQNVTFVFGINGNYDSYNYMDDEYWVERVAYNNSGIATAGMVIIIAMALLALILQNIPSLELRKYRIFRLPTEVSFVIGCMGAVGTVWALGNEFAILTLKRGSDSLTGYLESDMALGQYAPAVAVFLIWLFWSCFAFGWYWLMASLLPYITHPLRTIWEQTLFFRFFVWLKRQWLRLWNWATDVELDEHLTRNIWKVVGINGLIVVLLCCIWFGGIFGAIIYSILLYVLIKKKCGEIQENYKKLLNVTQTIADGDLNASTEEDMGIFNPIRDQLTSIQSGFRKAVDEEVRSRNMKTELITNVSHDLKTPLTAIITYVDLLKKEGITEEERKEYVATLEKKSQRLKVLIEDLFEISKATTDNIVMNYDEVDLVSLIKEVRLENEDKIQSSTLDFRWSLPEEKCILRLDPQRTFRIIDNLVQNILKYSMAHSRVYIAMNDQDGKVTVSLKNMSATEMNFTPEEITERFVRGDLSRNTEGSGLGLAIAQSFTELQGGEFKVETDGDLFKVTIMWKKEK</sequence>
<keyword evidence="9 16" id="KW-0418">Kinase</keyword>
<dbReference type="Pfam" id="PF02518">
    <property type="entry name" value="HATPase_c"/>
    <property type="match status" value="1"/>
</dbReference>
<dbReference type="PANTHER" id="PTHR45528:SF1">
    <property type="entry name" value="SENSOR HISTIDINE KINASE CPXA"/>
    <property type="match status" value="1"/>
</dbReference>
<keyword evidence="5" id="KW-0597">Phosphoprotein</keyword>
<feature type="transmembrane region" description="Helical" evidence="14">
    <location>
        <begin position="305"/>
        <end position="323"/>
    </location>
</feature>
<comment type="caution">
    <text evidence="16">The sequence shown here is derived from an EMBL/GenBank/DDBJ whole genome shotgun (WGS) entry which is preliminary data.</text>
</comment>
<dbReference type="InterPro" id="IPR005467">
    <property type="entry name" value="His_kinase_dom"/>
</dbReference>
<dbReference type="Proteomes" id="UP001198220">
    <property type="component" value="Unassembled WGS sequence"/>
</dbReference>
<dbReference type="InterPro" id="IPR003661">
    <property type="entry name" value="HisK_dim/P_dom"/>
</dbReference>
<evidence type="ECO:0000256" key="4">
    <source>
        <dbReference type="ARBA" id="ARBA00022475"/>
    </source>
</evidence>
<reference evidence="16 17" key="1">
    <citation type="submission" date="2021-10" db="EMBL/GenBank/DDBJ databases">
        <title>Anaerobic single-cell dispensing facilitates the cultivation of human gut bacteria.</title>
        <authorList>
            <person name="Afrizal A."/>
        </authorList>
    </citation>
    <scope>NUCLEOTIDE SEQUENCE [LARGE SCALE GENOMIC DNA]</scope>
    <source>
        <strain evidence="16 17">CLA-AA-H276</strain>
    </source>
</reference>
<evidence type="ECO:0000256" key="2">
    <source>
        <dbReference type="ARBA" id="ARBA00004651"/>
    </source>
</evidence>
<evidence type="ECO:0000256" key="6">
    <source>
        <dbReference type="ARBA" id="ARBA00022679"/>
    </source>
</evidence>
<organism evidence="16 17">
    <name type="scientific">Hominiventricola filiformis</name>
    <dbReference type="NCBI Taxonomy" id="2885352"/>
    <lineage>
        <taxon>Bacteria</taxon>
        <taxon>Bacillati</taxon>
        <taxon>Bacillota</taxon>
        <taxon>Clostridia</taxon>
        <taxon>Lachnospirales</taxon>
        <taxon>Lachnospiraceae</taxon>
        <taxon>Hominiventricola</taxon>
    </lineage>
</organism>
<keyword evidence="17" id="KW-1185">Reference proteome</keyword>
<feature type="transmembrane region" description="Helical" evidence="14">
    <location>
        <begin position="471"/>
        <end position="499"/>
    </location>
</feature>
<dbReference type="EC" id="2.7.13.3" evidence="3"/>
<dbReference type="Gene3D" id="3.30.565.10">
    <property type="entry name" value="Histidine kinase-like ATPase, C-terminal domain"/>
    <property type="match status" value="1"/>
</dbReference>
<evidence type="ECO:0000256" key="7">
    <source>
        <dbReference type="ARBA" id="ARBA00022692"/>
    </source>
</evidence>
<dbReference type="PROSITE" id="PS50109">
    <property type="entry name" value="HIS_KIN"/>
    <property type="match status" value="1"/>
</dbReference>
<keyword evidence="6" id="KW-0808">Transferase</keyword>
<evidence type="ECO:0000256" key="11">
    <source>
        <dbReference type="ARBA" id="ARBA00022989"/>
    </source>
</evidence>
<dbReference type="AlphaFoldDB" id="A0AAE3A500"/>
<dbReference type="InterPro" id="IPR036890">
    <property type="entry name" value="HATPase_C_sf"/>
</dbReference>
<evidence type="ECO:0000256" key="3">
    <source>
        <dbReference type="ARBA" id="ARBA00012438"/>
    </source>
</evidence>
<evidence type="ECO:0000256" key="5">
    <source>
        <dbReference type="ARBA" id="ARBA00022553"/>
    </source>
</evidence>